<evidence type="ECO:0000313" key="2">
    <source>
        <dbReference type="Proteomes" id="UP000257109"/>
    </source>
</evidence>
<organism evidence="1 2">
    <name type="scientific">Mucuna pruriens</name>
    <name type="common">Velvet bean</name>
    <name type="synonym">Dolichos pruriens</name>
    <dbReference type="NCBI Taxonomy" id="157652"/>
    <lineage>
        <taxon>Eukaryota</taxon>
        <taxon>Viridiplantae</taxon>
        <taxon>Streptophyta</taxon>
        <taxon>Embryophyta</taxon>
        <taxon>Tracheophyta</taxon>
        <taxon>Spermatophyta</taxon>
        <taxon>Magnoliopsida</taxon>
        <taxon>eudicotyledons</taxon>
        <taxon>Gunneridae</taxon>
        <taxon>Pentapetalae</taxon>
        <taxon>rosids</taxon>
        <taxon>fabids</taxon>
        <taxon>Fabales</taxon>
        <taxon>Fabaceae</taxon>
        <taxon>Papilionoideae</taxon>
        <taxon>50 kb inversion clade</taxon>
        <taxon>NPAAA clade</taxon>
        <taxon>indigoferoid/millettioid clade</taxon>
        <taxon>Phaseoleae</taxon>
        <taxon>Mucuna</taxon>
    </lineage>
</organism>
<dbReference type="Proteomes" id="UP000257109">
    <property type="component" value="Unassembled WGS sequence"/>
</dbReference>
<sequence length="66" mass="7471">AILVLKLGTPVLDWHAHAQDGHTRAYDEPACERLVLIMDDHVNSSGRTPVLAWRLREDQSPRRSIS</sequence>
<gene>
    <name evidence="1" type="ORF">CR513_39742</name>
</gene>
<evidence type="ECO:0000313" key="1">
    <source>
        <dbReference type="EMBL" id="RDX79793.1"/>
    </source>
</evidence>
<dbReference type="EMBL" id="QJKJ01008432">
    <property type="protein sequence ID" value="RDX79793.1"/>
    <property type="molecule type" value="Genomic_DNA"/>
</dbReference>
<keyword evidence="2" id="KW-1185">Reference proteome</keyword>
<reference evidence="1" key="1">
    <citation type="submission" date="2018-05" db="EMBL/GenBank/DDBJ databases">
        <title>Draft genome of Mucuna pruriens seed.</title>
        <authorList>
            <person name="Nnadi N.E."/>
            <person name="Vos R."/>
            <person name="Hasami M.H."/>
            <person name="Devisetty U.K."/>
            <person name="Aguiy J.C."/>
        </authorList>
    </citation>
    <scope>NUCLEOTIDE SEQUENCE [LARGE SCALE GENOMIC DNA]</scope>
    <source>
        <strain evidence="1">JCA_2017</strain>
    </source>
</reference>
<dbReference type="AlphaFoldDB" id="A0A371FNY3"/>
<name>A0A371FNY3_MUCPR</name>
<feature type="non-terminal residue" evidence="1">
    <location>
        <position position="66"/>
    </location>
</feature>
<proteinExistence type="predicted"/>
<comment type="caution">
    <text evidence="1">The sequence shown here is derived from an EMBL/GenBank/DDBJ whole genome shotgun (WGS) entry which is preliminary data.</text>
</comment>
<feature type="non-terminal residue" evidence="1">
    <location>
        <position position="1"/>
    </location>
</feature>
<accession>A0A371FNY3</accession>
<protein>
    <submittedName>
        <fullName evidence="1">Uncharacterized protein</fullName>
    </submittedName>
</protein>